<dbReference type="PANTHER" id="PTHR46512:SF1">
    <property type="entry name" value="PEPTIDYLPROLYL ISOMERASE"/>
    <property type="match status" value="1"/>
</dbReference>
<reference evidence="2 3" key="1">
    <citation type="submission" date="2015-09" db="EMBL/GenBank/DDBJ databases">
        <title>Trachymyrmex cornetzi WGS genome.</title>
        <authorList>
            <person name="Nygaard S."/>
            <person name="Hu H."/>
            <person name="Boomsma J."/>
            <person name="Zhang G."/>
        </authorList>
    </citation>
    <scope>NUCLEOTIDE SEQUENCE [LARGE SCALE GENOMIC DNA]</scope>
    <source>
        <strain evidence="2">Tcor2-1</strain>
        <tissue evidence="2">Whole body</tissue>
    </source>
</reference>
<dbReference type="InterPro" id="IPR019734">
    <property type="entry name" value="TPR_rpt"/>
</dbReference>
<keyword evidence="1" id="KW-0802">TPR repeat</keyword>
<dbReference type="KEGG" id="tcz:108757346"/>
<comment type="caution">
    <text evidence="2">The sequence shown here is derived from an EMBL/GenBank/DDBJ whole genome shotgun (WGS) entry which is preliminary data.</text>
</comment>
<dbReference type="GO" id="GO:0005829">
    <property type="term" value="C:cytosol"/>
    <property type="evidence" value="ECO:0007669"/>
    <property type="project" value="TreeGrafter"/>
</dbReference>
<dbReference type="PROSITE" id="PS50005">
    <property type="entry name" value="TPR"/>
    <property type="match status" value="2"/>
</dbReference>
<protein>
    <submittedName>
        <fullName evidence="2">Peptidyl-prolyl cis-trans isomerase FKBP8</fullName>
    </submittedName>
</protein>
<dbReference type="OrthoDB" id="532682at2759"/>
<dbReference type="PANTHER" id="PTHR46512">
    <property type="entry name" value="PEPTIDYLPROLYL ISOMERASE"/>
    <property type="match status" value="1"/>
</dbReference>
<keyword evidence="2" id="KW-0413">Isomerase</keyword>
<proteinExistence type="predicted"/>
<dbReference type="GO" id="GO:0005740">
    <property type="term" value="C:mitochondrial envelope"/>
    <property type="evidence" value="ECO:0007669"/>
    <property type="project" value="TreeGrafter"/>
</dbReference>
<gene>
    <name evidence="2" type="ORF">ALC57_00100</name>
</gene>
<dbReference type="Gene3D" id="1.25.40.10">
    <property type="entry name" value="Tetratricopeptide repeat domain"/>
    <property type="match status" value="1"/>
</dbReference>
<name>A0A151K369_9HYME</name>
<feature type="repeat" description="TPR" evidence="1">
    <location>
        <begin position="26"/>
        <end position="59"/>
    </location>
</feature>
<dbReference type="EMBL" id="LKEY01014578">
    <property type="protein sequence ID" value="KYN50463.1"/>
    <property type="molecule type" value="Genomic_DNA"/>
</dbReference>
<accession>A0A151K369</accession>
<sequence>MNWNEENEESGPITDSQLQGRLDDCIKLYDNLAAALIEIGSYNTALENIERVLKYQPKNSEALFKKGRILKAKGNYGKAYSTFLEVEKIDPDMKSLLTELMTVKEIIFKLRLYVWSPYV</sequence>
<dbReference type="GO" id="GO:0016853">
    <property type="term" value="F:isomerase activity"/>
    <property type="evidence" value="ECO:0007669"/>
    <property type="project" value="UniProtKB-KW"/>
</dbReference>
<dbReference type="GO" id="GO:0044183">
    <property type="term" value="F:protein folding chaperone"/>
    <property type="evidence" value="ECO:0007669"/>
    <property type="project" value="TreeGrafter"/>
</dbReference>
<dbReference type="InterPro" id="IPR011990">
    <property type="entry name" value="TPR-like_helical_dom_sf"/>
</dbReference>
<feature type="repeat" description="TPR" evidence="1">
    <location>
        <begin position="60"/>
        <end position="93"/>
    </location>
</feature>
<evidence type="ECO:0000256" key="1">
    <source>
        <dbReference type="PROSITE-ProRule" id="PRU00339"/>
    </source>
</evidence>
<evidence type="ECO:0000313" key="2">
    <source>
        <dbReference type="EMBL" id="KYN50463.1"/>
    </source>
</evidence>
<dbReference type="GO" id="GO:0012505">
    <property type="term" value="C:endomembrane system"/>
    <property type="evidence" value="ECO:0007669"/>
    <property type="project" value="TreeGrafter"/>
</dbReference>
<evidence type="ECO:0000313" key="3">
    <source>
        <dbReference type="Proteomes" id="UP000078492"/>
    </source>
</evidence>
<dbReference type="Pfam" id="PF14559">
    <property type="entry name" value="TPR_19"/>
    <property type="match status" value="1"/>
</dbReference>
<dbReference type="STRING" id="471704.A0A151K369"/>
<organism evidence="2 3">
    <name type="scientific">Trachymyrmex cornetzi</name>
    <dbReference type="NCBI Taxonomy" id="471704"/>
    <lineage>
        <taxon>Eukaryota</taxon>
        <taxon>Metazoa</taxon>
        <taxon>Ecdysozoa</taxon>
        <taxon>Arthropoda</taxon>
        <taxon>Hexapoda</taxon>
        <taxon>Insecta</taxon>
        <taxon>Pterygota</taxon>
        <taxon>Neoptera</taxon>
        <taxon>Endopterygota</taxon>
        <taxon>Hymenoptera</taxon>
        <taxon>Apocrita</taxon>
        <taxon>Aculeata</taxon>
        <taxon>Formicoidea</taxon>
        <taxon>Formicidae</taxon>
        <taxon>Myrmicinae</taxon>
        <taxon>Trachymyrmex</taxon>
    </lineage>
</organism>
<dbReference type="SMART" id="SM00028">
    <property type="entry name" value="TPR"/>
    <property type="match status" value="2"/>
</dbReference>
<dbReference type="Proteomes" id="UP000078492">
    <property type="component" value="Unassembled WGS sequence"/>
</dbReference>
<dbReference type="GO" id="GO:0043066">
    <property type="term" value="P:negative regulation of apoptotic process"/>
    <property type="evidence" value="ECO:0007669"/>
    <property type="project" value="TreeGrafter"/>
</dbReference>
<keyword evidence="3" id="KW-1185">Reference proteome</keyword>
<dbReference type="AlphaFoldDB" id="A0A151K369"/>
<dbReference type="GO" id="GO:0016020">
    <property type="term" value="C:membrane"/>
    <property type="evidence" value="ECO:0007669"/>
    <property type="project" value="TreeGrafter"/>
</dbReference>
<dbReference type="InterPro" id="IPR050754">
    <property type="entry name" value="FKBP4/5/8-like"/>
</dbReference>
<dbReference type="SUPFAM" id="SSF48452">
    <property type="entry name" value="TPR-like"/>
    <property type="match status" value="1"/>
</dbReference>